<dbReference type="InterPro" id="IPR000595">
    <property type="entry name" value="cNMP-bd_dom"/>
</dbReference>
<dbReference type="InterPro" id="IPR018490">
    <property type="entry name" value="cNMP-bd_dom_sf"/>
</dbReference>
<reference evidence="3" key="1">
    <citation type="submission" date="2016-11" db="EMBL/GenBank/DDBJ databases">
        <authorList>
            <person name="Varghese N."/>
            <person name="Submissions S."/>
        </authorList>
    </citation>
    <scope>NUCLEOTIDE SEQUENCE [LARGE SCALE GENOMIC DNA]</scope>
    <source>
        <strain evidence="3">DSM 1811</strain>
    </source>
</reference>
<dbReference type="Gene3D" id="2.60.120.10">
    <property type="entry name" value="Jelly Rolls"/>
    <property type="match status" value="1"/>
</dbReference>
<dbReference type="InterPro" id="IPR014710">
    <property type="entry name" value="RmlC-like_jellyroll"/>
</dbReference>
<keyword evidence="2" id="KW-0418">Kinase</keyword>
<dbReference type="Pfam" id="PF00027">
    <property type="entry name" value="cNMP_binding"/>
    <property type="match status" value="1"/>
</dbReference>
<keyword evidence="2" id="KW-0808">Transferase</keyword>
<dbReference type="PROSITE" id="PS50042">
    <property type="entry name" value="CNMP_BINDING_3"/>
    <property type="match status" value="1"/>
</dbReference>
<keyword evidence="3" id="KW-1185">Reference proteome</keyword>
<dbReference type="GO" id="GO:0016301">
    <property type="term" value="F:kinase activity"/>
    <property type="evidence" value="ECO:0007669"/>
    <property type="project" value="UniProtKB-KW"/>
</dbReference>
<dbReference type="CDD" id="cd00038">
    <property type="entry name" value="CAP_ED"/>
    <property type="match status" value="1"/>
</dbReference>
<proteinExistence type="predicted"/>
<dbReference type="OrthoDB" id="663011at2"/>
<name>A0A1M7FUF7_9FLAO</name>
<dbReference type="SUPFAM" id="SSF51206">
    <property type="entry name" value="cAMP-binding domain-like"/>
    <property type="match status" value="1"/>
</dbReference>
<dbReference type="EMBL" id="FRBY01000003">
    <property type="protein sequence ID" value="SHM07570.1"/>
    <property type="molecule type" value="Genomic_DNA"/>
</dbReference>
<evidence type="ECO:0000313" key="3">
    <source>
        <dbReference type="Proteomes" id="UP000184121"/>
    </source>
</evidence>
<evidence type="ECO:0000313" key="2">
    <source>
        <dbReference type="EMBL" id="SHM07570.1"/>
    </source>
</evidence>
<feature type="domain" description="Cyclic nucleotide-binding" evidence="1">
    <location>
        <begin position="10"/>
        <end position="113"/>
    </location>
</feature>
<dbReference type="Proteomes" id="UP000184121">
    <property type="component" value="Unassembled WGS sequence"/>
</dbReference>
<accession>A0A1M7FUF7</accession>
<dbReference type="STRING" id="29534.SAMN05444366_2264"/>
<sequence length="191" mass="23020">MSENFQKYSKLLQIDIEHFEDFFSLLRCITLEKGELFLKQDDECQYIGFVKHGTMRSFYISESGNDISFNFHFINQFFADYESLLYYKKSKLNIEAVQRTELLILHKEDLKKLYEKGAYWQEFGRKMKEKLYIDAKKRIEDLLYYTPEKRYINLMTENPSIFQEISQKQIASYLGVTPQSLSRIRKRIFIS</sequence>
<protein>
    <submittedName>
        <fullName evidence="2">cAMP-binding domain of CRP or a regulatory subunit of cAMP-dependent protein kinases</fullName>
    </submittedName>
</protein>
<dbReference type="AlphaFoldDB" id="A0A1M7FUF7"/>
<gene>
    <name evidence="2" type="ORF">SAMN05444366_2264</name>
</gene>
<organism evidence="2 3">
    <name type="scientific">Flavobacterium saccharophilum</name>
    <dbReference type="NCBI Taxonomy" id="29534"/>
    <lineage>
        <taxon>Bacteria</taxon>
        <taxon>Pseudomonadati</taxon>
        <taxon>Bacteroidota</taxon>
        <taxon>Flavobacteriia</taxon>
        <taxon>Flavobacteriales</taxon>
        <taxon>Flavobacteriaceae</taxon>
        <taxon>Flavobacterium</taxon>
    </lineage>
</organism>
<evidence type="ECO:0000259" key="1">
    <source>
        <dbReference type="PROSITE" id="PS50042"/>
    </source>
</evidence>
<dbReference type="RefSeq" id="WP_072972421.1">
    <property type="nucleotide sequence ID" value="NZ_FRBY01000003.1"/>
</dbReference>